<name>A0A0F8VTW7_9ZZZZ</name>
<dbReference type="EMBL" id="LAZR01069402">
    <property type="protein sequence ID" value="KKK47772.1"/>
    <property type="molecule type" value="Genomic_DNA"/>
</dbReference>
<comment type="caution">
    <text evidence="1">The sequence shown here is derived from an EMBL/GenBank/DDBJ whole genome shotgun (WGS) entry which is preliminary data.</text>
</comment>
<organism evidence="1">
    <name type="scientific">marine sediment metagenome</name>
    <dbReference type="NCBI Taxonomy" id="412755"/>
    <lineage>
        <taxon>unclassified sequences</taxon>
        <taxon>metagenomes</taxon>
        <taxon>ecological metagenomes</taxon>
    </lineage>
</organism>
<reference evidence="1" key="1">
    <citation type="journal article" date="2015" name="Nature">
        <title>Complex archaea that bridge the gap between prokaryotes and eukaryotes.</title>
        <authorList>
            <person name="Spang A."/>
            <person name="Saw J.H."/>
            <person name="Jorgensen S.L."/>
            <person name="Zaremba-Niedzwiedzka K."/>
            <person name="Martijn J."/>
            <person name="Lind A.E."/>
            <person name="van Eijk R."/>
            <person name="Schleper C."/>
            <person name="Guy L."/>
            <person name="Ettema T.J."/>
        </authorList>
    </citation>
    <scope>NUCLEOTIDE SEQUENCE</scope>
</reference>
<accession>A0A0F8VTW7</accession>
<proteinExistence type="predicted"/>
<protein>
    <submittedName>
        <fullName evidence="1">Uncharacterized protein</fullName>
    </submittedName>
</protein>
<dbReference type="AlphaFoldDB" id="A0A0F8VTW7"/>
<evidence type="ECO:0000313" key="1">
    <source>
        <dbReference type="EMBL" id="KKK47772.1"/>
    </source>
</evidence>
<gene>
    <name evidence="1" type="ORF">LCGC14_3151810</name>
</gene>
<sequence>MVCKHQVEVLPLYARNQKSGVKRWISSRVICGDMIYVCMDCGTVIEKTLTKKRTLTMKKEVNENG</sequence>